<dbReference type="Pfam" id="PF09339">
    <property type="entry name" value="HTH_IclR"/>
    <property type="match status" value="1"/>
</dbReference>
<evidence type="ECO:0000313" key="7">
    <source>
        <dbReference type="Proteomes" id="UP000471521"/>
    </source>
</evidence>
<accession>A0A6B0SCG4</accession>
<dbReference type="GO" id="GO:0045892">
    <property type="term" value="P:negative regulation of DNA-templated transcription"/>
    <property type="evidence" value="ECO:0007669"/>
    <property type="project" value="TreeGrafter"/>
</dbReference>
<dbReference type="EMBL" id="WUUU01000004">
    <property type="protein sequence ID" value="MXR19354.1"/>
    <property type="molecule type" value="Genomic_DNA"/>
</dbReference>
<evidence type="ECO:0000256" key="2">
    <source>
        <dbReference type="ARBA" id="ARBA00023125"/>
    </source>
</evidence>
<reference evidence="6 7" key="1">
    <citation type="submission" date="2019-12" db="EMBL/GenBank/DDBJ databases">
        <title>Isolation and characterization of three novel carbon monoxide-oxidizing members of Halobacteria from salione crusts and soils.</title>
        <authorList>
            <person name="Myers M.R."/>
            <person name="King G.M."/>
        </authorList>
    </citation>
    <scope>NUCLEOTIDE SEQUENCE [LARGE SCALE GENOMIC DNA]</scope>
    <source>
        <strain evidence="6 7">PCN9</strain>
    </source>
</reference>
<dbReference type="SUPFAM" id="SSF55781">
    <property type="entry name" value="GAF domain-like"/>
    <property type="match status" value="1"/>
</dbReference>
<dbReference type="InterPro" id="IPR029016">
    <property type="entry name" value="GAF-like_dom_sf"/>
</dbReference>
<dbReference type="InterPro" id="IPR005471">
    <property type="entry name" value="Tscrpt_reg_IclR_N"/>
</dbReference>
<dbReference type="PANTHER" id="PTHR30136">
    <property type="entry name" value="HELIX-TURN-HELIX TRANSCRIPTIONAL REGULATOR, ICLR FAMILY"/>
    <property type="match status" value="1"/>
</dbReference>
<keyword evidence="3" id="KW-0804">Transcription</keyword>
<keyword evidence="1" id="KW-0805">Transcription regulation</keyword>
<dbReference type="PROSITE" id="PS51078">
    <property type="entry name" value="ICLR_ED"/>
    <property type="match status" value="1"/>
</dbReference>
<evidence type="ECO:0000259" key="4">
    <source>
        <dbReference type="PROSITE" id="PS51077"/>
    </source>
</evidence>
<proteinExistence type="predicted"/>
<dbReference type="PANTHER" id="PTHR30136:SF35">
    <property type="entry name" value="HTH-TYPE TRANSCRIPTIONAL REGULATOR RV1719"/>
    <property type="match status" value="1"/>
</dbReference>
<keyword evidence="2" id="KW-0238">DNA-binding</keyword>
<dbReference type="PROSITE" id="PS51077">
    <property type="entry name" value="HTH_ICLR"/>
    <property type="match status" value="1"/>
</dbReference>
<evidence type="ECO:0000259" key="5">
    <source>
        <dbReference type="PROSITE" id="PS51078"/>
    </source>
</evidence>
<dbReference type="GO" id="GO:0003677">
    <property type="term" value="F:DNA binding"/>
    <property type="evidence" value="ECO:0007669"/>
    <property type="project" value="UniProtKB-KW"/>
</dbReference>
<evidence type="ECO:0000313" key="6">
    <source>
        <dbReference type="EMBL" id="MXR19354.1"/>
    </source>
</evidence>
<dbReference type="InterPro" id="IPR036388">
    <property type="entry name" value="WH-like_DNA-bd_sf"/>
</dbReference>
<keyword evidence="7" id="KW-1185">Reference proteome</keyword>
<dbReference type="InterPro" id="IPR050707">
    <property type="entry name" value="HTH_MetabolicPath_Reg"/>
</dbReference>
<dbReference type="OrthoDB" id="14763at2157"/>
<dbReference type="Proteomes" id="UP000471521">
    <property type="component" value="Unassembled WGS sequence"/>
</dbReference>
<dbReference type="AlphaFoldDB" id="A0A6B0SCG4"/>
<dbReference type="SMART" id="SM00346">
    <property type="entry name" value="HTH_ICLR"/>
    <property type="match status" value="1"/>
</dbReference>
<dbReference type="GO" id="GO:0003700">
    <property type="term" value="F:DNA-binding transcription factor activity"/>
    <property type="evidence" value="ECO:0007669"/>
    <property type="project" value="TreeGrafter"/>
</dbReference>
<gene>
    <name evidence="6" type="ORF">GRX66_01565</name>
</gene>
<feature type="domain" description="HTH iclR-type" evidence="4">
    <location>
        <begin position="8"/>
        <end position="67"/>
    </location>
</feature>
<comment type="caution">
    <text evidence="6">The sequence shown here is derived from an EMBL/GenBank/DDBJ whole genome shotgun (WGS) entry which is preliminary data.</text>
</comment>
<organism evidence="6 7">
    <name type="scientific">Halobacterium bonnevillei</name>
    <dbReference type="NCBI Taxonomy" id="2692200"/>
    <lineage>
        <taxon>Archaea</taxon>
        <taxon>Methanobacteriati</taxon>
        <taxon>Methanobacteriota</taxon>
        <taxon>Stenosarchaea group</taxon>
        <taxon>Halobacteria</taxon>
        <taxon>Halobacteriales</taxon>
        <taxon>Halobacteriaceae</taxon>
        <taxon>Halobacterium</taxon>
    </lineage>
</organism>
<name>A0A6B0SCG4_9EURY</name>
<dbReference type="Gene3D" id="1.10.10.10">
    <property type="entry name" value="Winged helix-like DNA-binding domain superfamily/Winged helix DNA-binding domain"/>
    <property type="match status" value="1"/>
</dbReference>
<dbReference type="Pfam" id="PF01614">
    <property type="entry name" value="IclR_C"/>
    <property type="match status" value="1"/>
</dbReference>
<protein>
    <submittedName>
        <fullName evidence="6">Helix-turn-helix domain-containing protein</fullName>
    </submittedName>
</protein>
<dbReference type="Gene3D" id="3.30.450.40">
    <property type="match status" value="1"/>
</dbReference>
<dbReference type="RefSeq" id="WP_159524946.1">
    <property type="nucleotide sequence ID" value="NZ_WUUU01000004.1"/>
</dbReference>
<feature type="domain" description="IclR-ED" evidence="5">
    <location>
        <begin position="68"/>
        <end position="251"/>
    </location>
</feature>
<dbReference type="InterPro" id="IPR036390">
    <property type="entry name" value="WH_DNA-bd_sf"/>
</dbReference>
<dbReference type="InterPro" id="IPR014757">
    <property type="entry name" value="Tscrpt_reg_IclR_C"/>
</dbReference>
<evidence type="ECO:0000256" key="1">
    <source>
        <dbReference type="ARBA" id="ARBA00023015"/>
    </source>
</evidence>
<sequence>MGSQTTPLKTVLRAFEILELLEREREAGPSEVADHLEVTRATAHDYLTTLETAGYLVNDDGRYRIGYRLLGLGSRVKYRDSFFNAARAPLRKLSADTGELSHIGIEEAGEYVLLHHEGDVSTVDMGTYPGLRFPLHAHAAGKVIVAHMSDDHVEELLRTKGLEQITDFTITDEREFLDELDRIVENGYAADSDELNLGVGLIAAPVVVDGDPIGSISIACPSGRFQNADYRDRIVQRVAEAADEISINYRYSM</sequence>
<dbReference type="SUPFAM" id="SSF46785">
    <property type="entry name" value="Winged helix' DNA-binding domain"/>
    <property type="match status" value="1"/>
</dbReference>
<evidence type="ECO:0000256" key="3">
    <source>
        <dbReference type="ARBA" id="ARBA00023163"/>
    </source>
</evidence>